<dbReference type="PANTHER" id="PTHR24300">
    <property type="entry name" value="CYTOCHROME P450 508A4-RELATED"/>
    <property type="match status" value="1"/>
</dbReference>
<dbReference type="Pfam" id="PF00067">
    <property type="entry name" value="p450"/>
    <property type="match status" value="1"/>
</dbReference>
<proteinExistence type="inferred from homology"/>
<dbReference type="InterPro" id="IPR002401">
    <property type="entry name" value="Cyt_P450_E_grp-I"/>
</dbReference>
<dbReference type="InterPro" id="IPR001128">
    <property type="entry name" value="Cyt_P450"/>
</dbReference>
<evidence type="ECO:0000256" key="4">
    <source>
        <dbReference type="ARBA" id="ARBA00023004"/>
    </source>
</evidence>
<evidence type="ECO:0000256" key="3">
    <source>
        <dbReference type="ARBA" id="ARBA00022723"/>
    </source>
</evidence>
<evidence type="ECO:0000313" key="7">
    <source>
        <dbReference type="EMBL" id="EEN54924.1"/>
    </source>
</evidence>
<dbReference type="InParanoid" id="C3YXW5"/>
<dbReference type="EMBL" id="GG666563">
    <property type="protein sequence ID" value="EEN54924.1"/>
    <property type="molecule type" value="Genomic_DNA"/>
</dbReference>
<keyword evidence="5 6" id="KW-0349">Heme</keyword>
<name>C3YXW5_BRAFL</name>
<dbReference type="GO" id="GO:0016705">
    <property type="term" value="F:oxidoreductase activity, acting on paired donors, with incorporation or reduction of molecular oxygen"/>
    <property type="evidence" value="ECO:0007669"/>
    <property type="project" value="InterPro"/>
</dbReference>
<dbReference type="GO" id="GO:0020037">
    <property type="term" value="F:heme binding"/>
    <property type="evidence" value="ECO:0007669"/>
    <property type="project" value="InterPro"/>
</dbReference>
<keyword evidence="6" id="KW-0503">Monooxygenase</keyword>
<dbReference type="GO" id="GO:0005506">
    <property type="term" value="F:iron ion binding"/>
    <property type="evidence" value="ECO:0007669"/>
    <property type="project" value="InterPro"/>
</dbReference>
<dbReference type="InterPro" id="IPR036396">
    <property type="entry name" value="Cyt_P450_sf"/>
</dbReference>
<protein>
    <recommendedName>
        <fullName evidence="8">Cytochrome P450</fullName>
    </recommendedName>
</protein>
<sequence length="120" mass="13514">MHFGRIAEYTIPKDTLVFGGQWPVHHDPGLFPDPDRFDPGRFIGSDGKYKKDEHMMPFSMGPRTCVGKPLAEVEVFLLFTFLFQRFNFELPDGARTPSAEGIMGITLAPAPYELVAIPRD</sequence>
<dbReference type="SUPFAM" id="SSF48264">
    <property type="entry name" value="Cytochrome P450"/>
    <property type="match status" value="1"/>
</dbReference>
<accession>C3YXW5</accession>
<keyword evidence="4 5" id="KW-0408">Iron</keyword>
<organism>
    <name type="scientific">Branchiostoma floridae</name>
    <name type="common">Florida lancelet</name>
    <name type="synonym">Amphioxus</name>
    <dbReference type="NCBI Taxonomy" id="7739"/>
    <lineage>
        <taxon>Eukaryota</taxon>
        <taxon>Metazoa</taxon>
        <taxon>Chordata</taxon>
        <taxon>Cephalochordata</taxon>
        <taxon>Leptocardii</taxon>
        <taxon>Amphioxiformes</taxon>
        <taxon>Branchiostomatidae</taxon>
        <taxon>Branchiostoma</taxon>
    </lineage>
</organism>
<gene>
    <name evidence="7" type="ORF">BRAFLDRAFT_79843</name>
</gene>
<dbReference type="FunFam" id="1.10.630.10:FF:000221">
    <property type="entry name" value="Uncharacterized protein"/>
    <property type="match status" value="1"/>
</dbReference>
<dbReference type="PROSITE" id="PS00086">
    <property type="entry name" value="CYTOCHROME_P450"/>
    <property type="match status" value="1"/>
</dbReference>
<dbReference type="InterPro" id="IPR050182">
    <property type="entry name" value="Cytochrome_P450_fam2"/>
</dbReference>
<dbReference type="PANTHER" id="PTHR24300:SF403">
    <property type="entry name" value="CYTOCHROME P450 306A1"/>
    <property type="match status" value="1"/>
</dbReference>
<evidence type="ECO:0008006" key="8">
    <source>
        <dbReference type="Google" id="ProtNLM"/>
    </source>
</evidence>
<dbReference type="InterPro" id="IPR017972">
    <property type="entry name" value="Cyt_P450_CS"/>
</dbReference>
<keyword evidence="3 5" id="KW-0479">Metal-binding</keyword>
<reference evidence="7" key="1">
    <citation type="journal article" date="2008" name="Nature">
        <title>The amphioxus genome and the evolution of the chordate karyotype.</title>
        <authorList>
            <consortium name="US DOE Joint Genome Institute (JGI-PGF)"/>
            <person name="Putnam N.H."/>
            <person name="Butts T."/>
            <person name="Ferrier D.E.K."/>
            <person name="Furlong R.F."/>
            <person name="Hellsten U."/>
            <person name="Kawashima T."/>
            <person name="Robinson-Rechavi M."/>
            <person name="Shoguchi E."/>
            <person name="Terry A."/>
            <person name="Yu J.-K."/>
            <person name="Benito-Gutierrez E.L."/>
            <person name="Dubchak I."/>
            <person name="Garcia-Fernandez J."/>
            <person name="Gibson-Brown J.J."/>
            <person name="Grigoriev I.V."/>
            <person name="Horton A.C."/>
            <person name="de Jong P.J."/>
            <person name="Jurka J."/>
            <person name="Kapitonov V.V."/>
            <person name="Kohara Y."/>
            <person name="Kuroki Y."/>
            <person name="Lindquist E."/>
            <person name="Lucas S."/>
            <person name="Osoegawa K."/>
            <person name="Pennacchio L.A."/>
            <person name="Salamov A.A."/>
            <person name="Satou Y."/>
            <person name="Sauka-Spengler T."/>
            <person name="Schmutz J."/>
            <person name="Shin-I T."/>
            <person name="Toyoda A."/>
            <person name="Bronner-Fraser M."/>
            <person name="Fujiyama A."/>
            <person name="Holland L.Z."/>
            <person name="Holland P.W.H."/>
            <person name="Satoh N."/>
            <person name="Rokhsar D.S."/>
        </authorList>
    </citation>
    <scope>NUCLEOTIDE SEQUENCE [LARGE SCALE GENOMIC DNA]</scope>
    <source>
        <strain evidence="7">S238N-H82</strain>
        <tissue evidence="7">Testes</tissue>
    </source>
</reference>
<dbReference type="eggNOG" id="KOG0156">
    <property type="taxonomic scope" value="Eukaryota"/>
</dbReference>
<dbReference type="AlphaFoldDB" id="C3YXW5"/>
<evidence type="ECO:0000256" key="5">
    <source>
        <dbReference type="PIRSR" id="PIRSR602401-1"/>
    </source>
</evidence>
<evidence type="ECO:0000256" key="6">
    <source>
        <dbReference type="RuleBase" id="RU000461"/>
    </source>
</evidence>
<dbReference type="Gene3D" id="1.10.630.10">
    <property type="entry name" value="Cytochrome P450"/>
    <property type="match status" value="1"/>
</dbReference>
<feature type="binding site" description="axial binding residue" evidence="5">
    <location>
        <position position="65"/>
    </location>
    <ligand>
        <name>heme</name>
        <dbReference type="ChEBI" id="CHEBI:30413"/>
    </ligand>
    <ligandPart>
        <name>Fe</name>
        <dbReference type="ChEBI" id="CHEBI:18248"/>
    </ligandPart>
</feature>
<keyword evidence="6" id="KW-0560">Oxidoreductase</keyword>
<dbReference type="GO" id="GO:0004497">
    <property type="term" value="F:monooxygenase activity"/>
    <property type="evidence" value="ECO:0007669"/>
    <property type="project" value="UniProtKB-KW"/>
</dbReference>
<evidence type="ECO:0000256" key="2">
    <source>
        <dbReference type="ARBA" id="ARBA00010617"/>
    </source>
</evidence>
<dbReference type="PRINTS" id="PR00463">
    <property type="entry name" value="EP450I"/>
</dbReference>
<comment type="similarity">
    <text evidence="2 6">Belongs to the cytochrome P450 family.</text>
</comment>
<comment type="cofactor">
    <cofactor evidence="1 5">
        <name>heme</name>
        <dbReference type="ChEBI" id="CHEBI:30413"/>
    </cofactor>
</comment>
<evidence type="ECO:0000256" key="1">
    <source>
        <dbReference type="ARBA" id="ARBA00001971"/>
    </source>
</evidence>
<dbReference type="STRING" id="7739.C3YXW5"/>